<evidence type="ECO:0000259" key="1">
    <source>
        <dbReference type="Pfam" id="PF01609"/>
    </source>
</evidence>
<dbReference type="PANTHER" id="PTHR30007:SF1">
    <property type="entry name" value="BLR1914 PROTEIN"/>
    <property type="match status" value="1"/>
</dbReference>
<dbReference type="Proteomes" id="UP001055658">
    <property type="component" value="Chromosome"/>
</dbReference>
<dbReference type="PANTHER" id="PTHR30007">
    <property type="entry name" value="PHP DOMAIN PROTEIN"/>
    <property type="match status" value="1"/>
</dbReference>
<reference evidence="2" key="1">
    <citation type="submission" date="2022-02" db="EMBL/GenBank/DDBJ databases">
        <title>Coral-associated bacteria.</title>
        <authorList>
            <person name="Tang K."/>
            <person name="Wang X."/>
        </authorList>
    </citation>
    <scope>NUCLEOTIDE SEQUENCE</scope>
    <source>
        <strain evidence="2">SCSIO 43006</strain>
    </source>
</reference>
<evidence type="ECO:0000313" key="3">
    <source>
        <dbReference type="Proteomes" id="UP001055658"/>
    </source>
</evidence>
<name>A0ABY4V968_9GAMM</name>
<organism evidence="2 3">
    <name type="scientific">Microbulbifer variabilis</name>
    <dbReference type="NCBI Taxonomy" id="266805"/>
    <lineage>
        <taxon>Bacteria</taxon>
        <taxon>Pseudomonadati</taxon>
        <taxon>Pseudomonadota</taxon>
        <taxon>Gammaproteobacteria</taxon>
        <taxon>Cellvibrionales</taxon>
        <taxon>Microbulbiferaceae</taxon>
        <taxon>Microbulbifer</taxon>
    </lineage>
</organism>
<protein>
    <submittedName>
        <fullName evidence="2">Transposase</fullName>
    </submittedName>
</protein>
<dbReference type="Pfam" id="PF01609">
    <property type="entry name" value="DDE_Tnp_1"/>
    <property type="match status" value="1"/>
</dbReference>
<evidence type="ECO:0000313" key="2">
    <source>
        <dbReference type="EMBL" id="USD20823.1"/>
    </source>
</evidence>
<dbReference type="InterPro" id="IPR002559">
    <property type="entry name" value="Transposase_11"/>
</dbReference>
<proteinExistence type="predicted"/>
<feature type="domain" description="Transposase IS4-like" evidence="1">
    <location>
        <begin position="2"/>
        <end position="126"/>
    </location>
</feature>
<sequence length="132" mass="15630">MVVVDGEGIPLGGTVTSASPAEVNLLHPLLDVTYENTKIRRLVYDKAADSDPLRHSLARREIDLICPHRRNRRKPSKQDGRKLRRYVRRWKVERTFAWLGNYRRLVVRWDRYLSSYRAFFYIACMLITLKKL</sequence>
<keyword evidence="3" id="KW-1185">Reference proteome</keyword>
<dbReference type="EMBL" id="CP092418">
    <property type="protein sequence ID" value="USD20823.1"/>
    <property type="molecule type" value="Genomic_DNA"/>
</dbReference>
<accession>A0ABY4V968</accession>
<gene>
    <name evidence="2" type="ORF">MJO52_17420</name>
</gene>